<reference evidence="3" key="1">
    <citation type="submission" date="2020-04" db="EMBL/GenBank/DDBJ databases">
        <title>Description of Shewanella salipaludis sp. nov., isolated from a salt marsh.</title>
        <authorList>
            <person name="Park S."/>
            <person name="Yoon J.-H."/>
        </authorList>
    </citation>
    <scope>NUCLEOTIDE SEQUENCE</scope>
    <source>
        <strain evidence="3">SHSM-M6</strain>
    </source>
</reference>
<accession>A0A972JL82</accession>
<dbReference type="Proteomes" id="UP000737113">
    <property type="component" value="Unassembled WGS sequence"/>
</dbReference>
<evidence type="ECO:0000313" key="4">
    <source>
        <dbReference type="Proteomes" id="UP000737113"/>
    </source>
</evidence>
<dbReference type="EMBL" id="JAAXYH010000001">
    <property type="protein sequence ID" value="NMH63801.1"/>
    <property type="molecule type" value="Genomic_DNA"/>
</dbReference>
<keyword evidence="4" id="KW-1185">Reference proteome</keyword>
<comment type="caution">
    <text evidence="3">The sequence shown here is derived from an EMBL/GenBank/DDBJ whole genome shotgun (WGS) entry which is preliminary data.</text>
</comment>
<dbReference type="RefSeq" id="WP_169562428.1">
    <property type="nucleotide sequence ID" value="NZ_JAAXYH010000001.1"/>
</dbReference>
<feature type="region of interest" description="Disordered" evidence="1">
    <location>
        <begin position="141"/>
        <end position="190"/>
    </location>
</feature>
<feature type="transmembrane region" description="Helical" evidence="2">
    <location>
        <begin position="68"/>
        <end position="88"/>
    </location>
</feature>
<feature type="compositionally biased region" description="Low complexity" evidence="1">
    <location>
        <begin position="162"/>
        <end position="179"/>
    </location>
</feature>
<evidence type="ECO:0000256" key="1">
    <source>
        <dbReference type="SAM" id="MobiDB-lite"/>
    </source>
</evidence>
<sequence length="374" mass="40832">MQEMEMPSVRVPECCDVAAQDPLMILEPLTTQDPRATQAMREERTFASAPLAARGLGRLIRLGPASRISGIGFVTLALGLHLLLLWLAQAYWRLPERPVAAVKPPKIQAYLLYSPAKVPAGQAVPPESQTAEADVAESLAAESQIQDNQVVETHVAERRATGTRPAAETPAAEPQAIETEPAEPEAAGHETAGLTPAAAHFIYDSAASVPLPYEAEAWVFSPPETDARLLLPEAGFTPTPPRDTVAQELFSRDVSTLSHLQRQRREALDTLVRQEADAFTAKRSMSEMDAELEVLLVPNADDFSQATTLGNKLDPNRIVRKGDTCYRVVKVGNQLNPYAENLGYPFDCSGKKMNQDIQDAIDAKLAQMHVKQRK</sequence>
<keyword evidence="2" id="KW-1133">Transmembrane helix</keyword>
<dbReference type="AlphaFoldDB" id="A0A972JL82"/>
<evidence type="ECO:0000256" key="2">
    <source>
        <dbReference type="SAM" id="Phobius"/>
    </source>
</evidence>
<keyword evidence="2" id="KW-0472">Membrane</keyword>
<gene>
    <name evidence="3" type="ORF">HC757_01185</name>
</gene>
<name>A0A972JL82_9GAMM</name>
<protein>
    <submittedName>
        <fullName evidence="3">Uncharacterized protein</fullName>
    </submittedName>
</protein>
<organism evidence="3 4">
    <name type="scientific">Shewanella salipaludis</name>
    <dbReference type="NCBI Taxonomy" id="2723052"/>
    <lineage>
        <taxon>Bacteria</taxon>
        <taxon>Pseudomonadati</taxon>
        <taxon>Pseudomonadota</taxon>
        <taxon>Gammaproteobacteria</taxon>
        <taxon>Alteromonadales</taxon>
        <taxon>Shewanellaceae</taxon>
        <taxon>Shewanella</taxon>
    </lineage>
</organism>
<keyword evidence="2" id="KW-0812">Transmembrane</keyword>
<proteinExistence type="predicted"/>
<feature type="compositionally biased region" description="Polar residues" evidence="1">
    <location>
        <begin position="141"/>
        <end position="151"/>
    </location>
</feature>
<evidence type="ECO:0000313" key="3">
    <source>
        <dbReference type="EMBL" id="NMH63801.1"/>
    </source>
</evidence>